<accession>A0A8G2L988</accession>
<evidence type="ECO:0000256" key="1">
    <source>
        <dbReference type="SAM" id="SignalP"/>
    </source>
</evidence>
<keyword evidence="1" id="KW-0732">Signal</keyword>
<organism evidence="2 3">
    <name type="scientific">Flavobacterium psychrophilum</name>
    <dbReference type="NCBI Taxonomy" id="96345"/>
    <lineage>
        <taxon>Bacteria</taxon>
        <taxon>Pseudomonadati</taxon>
        <taxon>Bacteroidota</taxon>
        <taxon>Flavobacteriia</taxon>
        <taxon>Flavobacteriales</taxon>
        <taxon>Flavobacteriaceae</taxon>
        <taxon>Flavobacterium</taxon>
    </lineage>
</organism>
<dbReference type="AlphaFoldDB" id="A0A8G2L988"/>
<name>A0A8G2L988_FLAPS</name>
<dbReference type="EMBL" id="CP059075">
    <property type="protein sequence ID" value="QRE04538.1"/>
    <property type="molecule type" value="Genomic_DNA"/>
</dbReference>
<feature type="chain" id="PRO_5041187923" evidence="1">
    <location>
        <begin position="22"/>
        <end position="275"/>
    </location>
</feature>
<gene>
    <name evidence="2" type="ORF">H0H26_02755</name>
</gene>
<dbReference type="Gene3D" id="2.40.160.20">
    <property type="match status" value="1"/>
</dbReference>
<reference evidence="2 3" key="1">
    <citation type="submission" date="2020-07" db="EMBL/GenBank/DDBJ databases">
        <title>Genomic characterization of Flavobacterium psychrophilum strains.</title>
        <authorList>
            <person name="Castillo D."/>
            <person name="Jorgensen J."/>
            <person name="Middelboe M."/>
        </authorList>
    </citation>
    <scope>NUCLEOTIDE SEQUENCE [LARGE SCALE GENOMIC DNA]</scope>
    <source>
        <strain evidence="2 3">FPS-R7</strain>
    </source>
</reference>
<dbReference type="Proteomes" id="UP000596329">
    <property type="component" value="Chromosome"/>
</dbReference>
<evidence type="ECO:0000313" key="2">
    <source>
        <dbReference type="EMBL" id="QRE04538.1"/>
    </source>
</evidence>
<dbReference type="RefSeq" id="WP_034100054.1">
    <property type="nucleotide sequence ID" value="NZ_BCNG01000011.1"/>
</dbReference>
<feature type="signal peptide" evidence="1">
    <location>
        <begin position="1"/>
        <end position="21"/>
    </location>
</feature>
<protein>
    <submittedName>
        <fullName evidence="2">Glutamate dehydrogenase</fullName>
    </submittedName>
</protein>
<proteinExistence type="predicted"/>
<evidence type="ECO:0000313" key="3">
    <source>
        <dbReference type="Proteomes" id="UP000596329"/>
    </source>
</evidence>
<dbReference type="NCBIfam" id="NF047659">
    <property type="entry name" value="THC0290_0291_fam"/>
    <property type="match status" value="1"/>
</dbReference>
<sequence>MPRYFSLMVLFLLVSLNTARAQFGFSHEVGIIAGPVAFQSDYGQRHNFATNAGNTGIGIGLVHYLNFSYKAECNCYTPETYFNDHFKVRSELSYSKTKFNMFGEWVTPEKVNKPDPAPGVPNDAKQLKSMEGSTAVTDIGMQLEFYPFSIRDFAATNGAFAPFVSLGAHFSFYNPEVHSTLGKLNDVNINPKYWAPSEGEAHGFTNKNGTVWSVVSSIGTRYKLTPLSDLMLDLRAQYYFSNWVDGLNPNPAVYKENKANDWNIWLNFGYIYYLN</sequence>